<sequence length="244" mass="25304">MTAPAQPSRSRLVARHLLVKDLGSLTLLWLAYLATIATIAGVIAVSAQPASDVWGQSLGVVRAFMLAFGVYLTAMYVPAYIAHGLTRREVAAGTFAAGVGLVAFMAALIVAGHAVETAALWLLGRTDLIADPHPLGTVARATDTFVVEGSVLLLFLAVGGLAGAAFYRHRLLGVLSVPVGIGLLSATSLARTGMPALLPSSWAEGLAATPSHVFSAAVSAVAAGVAALLCWWILRDMPLRNRRS</sequence>
<keyword evidence="3" id="KW-1185">Reference proteome</keyword>
<evidence type="ECO:0000256" key="1">
    <source>
        <dbReference type="SAM" id="Phobius"/>
    </source>
</evidence>
<gene>
    <name evidence="2" type="ORF">ER308_16845</name>
</gene>
<feature type="transmembrane region" description="Helical" evidence="1">
    <location>
        <begin position="94"/>
        <end position="115"/>
    </location>
</feature>
<organism evidence="2 3">
    <name type="scientific">Egibacter rhizosphaerae</name>
    <dbReference type="NCBI Taxonomy" id="1670831"/>
    <lineage>
        <taxon>Bacteria</taxon>
        <taxon>Bacillati</taxon>
        <taxon>Actinomycetota</taxon>
        <taxon>Nitriliruptoria</taxon>
        <taxon>Egibacterales</taxon>
        <taxon>Egibacteraceae</taxon>
        <taxon>Egibacter</taxon>
    </lineage>
</organism>
<dbReference type="OrthoDB" id="3538230at2"/>
<feature type="transmembrane region" description="Helical" evidence="1">
    <location>
        <begin position="174"/>
        <end position="193"/>
    </location>
</feature>
<keyword evidence="1" id="KW-0472">Membrane</keyword>
<proteinExistence type="predicted"/>
<feature type="transmembrane region" description="Helical" evidence="1">
    <location>
        <begin position="145"/>
        <end position="167"/>
    </location>
</feature>
<dbReference type="KEGG" id="erz:ER308_16845"/>
<dbReference type="EMBL" id="CP036402">
    <property type="protein sequence ID" value="QBI21076.1"/>
    <property type="molecule type" value="Genomic_DNA"/>
</dbReference>
<dbReference type="AlphaFoldDB" id="A0A411YJ25"/>
<accession>A0A411YJ25</accession>
<feature type="transmembrane region" description="Helical" evidence="1">
    <location>
        <begin position="213"/>
        <end position="234"/>
    </location>
</feature>
<protein>
    <submittedName>
        <fullName evidence="2">Uncharacterized protein</fullName>
    </submittedName>
</protein>
<name>A0A411YJ25_9ACTN</name>
<feature type="transmembrane region" description="Helical" evidence="1">
    <location>
        <begin position="25"/>
        <end position="47"/>
    </location>
</feature>
<dbReference type="RefSeq" id="WP_131156069.1">
    <property type="nucleotide sequence ID" value="NZ_CP036402.1"/>
</dbReference>
<evidence type="ECO:0000313" key="3">
    <source>
        <dbReference type="Proteomes" id="UP000291469"/>
    </source>
</evidence>
<reference evidence="2 3" key="1">
    <citation type="submission" date="2019-01" db="EMBL/GenBank/DDBJ databases">
        <title>Egibacter rhizosphaerae EGI 80759T.</title>
        <authorList>
            <person name="Chen D.-D."/>
            <person name="Tian Y."/>
            <person name="Jiao J.-Y."/>
            <person name="Zhang X.-T."/>
            <person name="Zhang Y.-G."/>
            <person name="Zhang Y."/>
            <person name="Xiao M."/>
            <person name="Shu W.-S."/>
            <person name="Li W.-J."/>
        </authorList>
    </citation>
    <scope>NUCLEOTIDE SEQUENCE [LARGE SCALE GENOMIC DNA]</scope>
    <source>
        <strain evidence="2 3">EGI 80759</strain>
    </source>
</reference>
<dbReference type="Proteomes" id="UP000291469">
    <property type="component" value="Chromosome"/>
</dbReference>
<feature type="transmembrane region" description="Helical" evidence="1">
    <location>
        <begin position="59"/>
        <end position="82"/>
    </location>
</feature>
<keyword evidence="1" id="KW-1133">Transmembrane helix</keyword>
<evidence type="ECO:0000313" key="2">
    <source>
        <dbReference type="EMBL" id="QBI21076.1"/>
    </source>
</evidence>
<keyword evidence="1" id="KW-0812">Transmembrane</keyword>